<dbReference type="AlphaFoldDB" id="A0A9W6Z6H1"/>
<dbReference type="EMBL" id="BRXZ01000530">
    <property type="protein sequence ID" value="GMH46651.1"/>
    <property type="molecule type" value="Genomic_DNA"/>
</dbReference>
<dbReference type="Proteomes" id="UP001165082">
    <property type="component" value="Unassembled WGS sequence"/>
</dbReference>
<feature type="region of interest" description="Disordered" evidence="1">
    <location>
        <begin position="229"/>
        <end position="259"/>
    </location>
</feature>
<dbReference type="OrthoDB" id="10431933at2759"/>
<feature type="non-terminal residue" evidence="2">
    <location>
        <position position="259"/>
    </location>
</feature>
<feature type="compositionally biased region" description="Low complexity" evidence="1">
    <location>
        <begin position="240"/>
        <end position="259"/>
    </location>
</feature>
<proteinExistence type="predicted"/>
<comment type="caution">
    <text evidence="2">The sequence shown here is derived from an EMBL/GenBank/DDBJ whole genome shotgun (WGS) entry which is preliminary data.</text>
</comment>
<organism evidence="2 3">
    <name type="scientific">Triparma retinervis</name>
    <dbReference type="NCBI Taxonomy" id="2557542"/>
    <lineage>
        <taxon>Eukaryota</taxon>
        <taxon>Sar</taxon>
        <taxon>Stramenopiles</taxon>
        <taxon>Ochrophyta</taxon>
        <taxon>Bolidophyceae</taxon>
        <taxon>Parmales</taxon>
        <taxon>Triparmaceae</taxon>
        <taxon>Triparma</taxon>
    </lineage>
</organism>
<evidence type="ECO:0000313" key="3">
    <source>
        <dbReference type="Proteomes" id="UP001165082"/>
    </source>
</evidence>
<gene>
    <name evidence="2" type="ORF">TrRE_jg983</name>
</gene>
<reference evidence="2" key="1">
    <citation type="submission" date="2022-07" db="EMBL/GenBank/DDBJ databases">
        <title>Genome analysis of Parmales, a sister group of diatoms, reveals the evolutionary specialization of diatoms from phago-mixotrophs to photoautotrophs.</title>
        <authorList>
            <person name="Ban H."/>
            <person name="Sato S."/>
            <person name="Yoshikawa S."/>
            <person name="Kazumasa Y."/>
            <person name="Nakamura Y."/>
            <person name="Ichinomiya M."/>
            <person name="Saitoh K."/>
            <person name="Sato N."/>
            <person name="Blanc-Mathieu R."/>
            <person name="Endo H."/>
            <person name="Kuwata A."/>
            <person name="Ogata H."/>
        </authorList>
    </citation>
    <scope>NUCLEOTIDE SEQUENCE</scope>
</reference>
<feature type="compositionally biased region" description="Acidic residues" evidence="1">
    <location>
        <begin position="40"/>
        <end position="55"/>
    </location>
</feature>
<evidence type="ECO:0000256" key="1">
    <source>
        <dbReference type="SAM" id="MobiDB-lite"/>
    </source>
</evidence>
<feature type="compositionally biased region" description="Basic and acidic residues" evidence="1">
    <location>
        <begin position="229"/>
        <end position="239"/>
    </location>
</feature>
<evidence type="ECO:0000313" key="2">
    <source>
        <dbReference type="EMBL" id="GMH46651.1"/>
    </source>
</evidence>
<name>A0A9W6Z6H1_9STRA</name>
<protein>
    <submittedName>
        <fullName evidence="2">Uncharacterized protein</fullName>
    </submittedName>
</protein>
<feature type="region of interest" description="Disordered" evidence="1">
    <location>
        <begin position="20"/>
        <end position="71"/>
    </location>
</feature>
<keyword evidence="3" id="KW-1185">Reference proteome</keyword>
<accession>A0A9W6Z6H1</accession>
<sequence length="259" mass="28970">MKERRRRKKDAEKLLKEAEKLSCASPDTEQDSLFLGGLNVDDDNDDDCSDTDDNIGEDHTPEEPAPQRVDKKNSIRTLILQFSELGPLNDRASKKARDKLQKAGGCKHFFTNRDVKVIRRWLELLKRAKCRIEEEGSEMRWELVSAAFQSGPFSGSKVFEINRLSNAVLKWKSASGKGCSYMEHVLTGSGEFAAWLVVTQGGEGTWMTRNQRETVESFRNRIARINREIGEEEGGKEPVGEPVGECVVDGDVEGSSSSS</sequence>